<evidence type="ECO:0000313" key="2">
    <source>
        <dbReference type="EMBL" id="MCT7978663.1"/>
    </source>
</evidence>
<sequence length="343" mass="37854">MALETISQATLPQEELTAILTQIESELYRTKVYRTALGILKQRLGESADGSSMLLQAVAKKAIWLTLKQWISPVQDEPEPLNETELVVDDLDLSQRSSDRQESQALEEIRTPESHSPSLGDSDPAAIAKTTSTPLLPKARINPFHRHKKQQQAQQQAQIIAHQQQWADRLTQIGQELQAARCDRGLSILELHKQTLVPCRHIEAIENGCLSKLPEDVYVRSFIHKIGDVLGLDGARMANFLPVPPKQNAPIPSWHHQDFNLEFSVSPLHLYVGYTALMAGAIGGLGWMNEQSASTSVPELEPTLTAPARDSRQGLLPMQTPGITSQAIACAVSEIAPPEALEW</sequence>
<proteinExistence type="predicted"/>
<dbReference type="Proteomes" id="UP001525961">
    <property type="component" value="Unassembled WGS sequence"/>
</dbReference>
<name>A0ABT2N7K4_9CYAN</name>
<dbReference type="InterPro" id="IPR050400">
    <property type="entry name" value="Bact_Cytoskel_RodZ"/>
</dbReference>
<dbReference type="EMBL" id="JAMXFA010000015">
    <property type="protein sequence ID" value="MCT7978663.1"/>
    <property type="molecule type" value="Genomic_DNA"/>
</dbReference>
<dbReference type="PANTHER" id="PTHR34475">
    <property type="match status" value="1"/>
</dbReference>
<evidence type="ECO:0000256" key="1">
    <source>
        <dbReference type="SAM" id="MobiDB-lite"/>
    </source>
</evidence>
<dbReference type="Pfam" id="PF13413">
    <property type="entry name" value="HTH_25"/>
    <property type="match status" value="1"/>
</dbReference>
<keyword evidence="3" id="KW-1185">Reference proteome</keyword>
<evidence type="ECO:0000313" key="3">
    <source>
        <dbReference type="Proteomes" id="UP001525961"/>
    </source>
</evidence>
<comment type="caution">
    <text evidence="2">The sequence shown here is derived from an EMBL/GenBank/DDBJ whole genome shotgun (WGS) entry which is preliminary data.</text>
</comment>
<dbReference type="PANTHER" id="PTHR34475:SF1">
    <property type="entry name" value="CYTOSKELETON PROTEIN RODZ"/>
    <property type="match status" value="1"/>
</dbReference>
<dbReference type="RefSeq" id="WP_261235702.1">
    <property type="nucleotide sequence ID" value="NZ_JAMXFA010000015.1"/>
</dbReference>
<gene>
    <name evidence="2" type="ORF">NG792_13195</name>
</gene>
<dbReference type="Gene3D" id="1.10.260.40">
    <property type="entry name" value="lambda repressor-like DNA-binding domains"/>
    <property type="match status" value="1"/>
</dbReference>
<organism evidence="2 3">
    <name type="scientific">Laspinema olomoucense D3b</name>
    <dbReference type="NCBI Taxonomy" id="2953688"/>
    <lineage>
        <taxon>Bacteria</taxon>
        <taxon>Bacillati</taxon>
        <taxon>Cyanobacteriota</taxon>
        <taxon>Cyanophyceae</taxon>
        <taxon>Oscillatoriophycideae</taxon>
        <taxon>Oscillatoriales</taxon>
        <taxon>Laspinemataceae</taxon>
        <taxon>Laspinema</taxon>
        <taxon>Laspinema olomoucense</taxon>
    </lineage>
</organism>
<feature type="region of interest" description="Disordered" evidence="1">
    <location>
        <begin position="92"/>
        <end position="132"/>
    </location>
</feature>
<protein>
    <submittedName>
        <fullName evidence="2">Helix-turn-helix domain-containing protein</fullName>
    </submittedName>
</protein>
<dbReference type="InterPro" id="IPR010982">
    <property type="entry name" value="Lambda_DNA-bd_dom_sf"/>
</dbReference>
<reference evidence="2 3" key="1">
    <citation type="journal article" date="2022" name="Front. Microbiol.">
        <title>High genomic differentiation and limited gene flow indicate recent cryptic speciation within the genus Laspinema (cyanobacteria).</title>
        <authorList>
            <person name="Stanojkovic A."/>
            <person name="Skoupy S."/>
            <person name="Skaloud P."/>
            <person name="Dvorak P."/>
        </authorList>
    </citation>
    <scope>NUCLEOTIDE SEQUENCE [LARGE SCALE GENOMIC DNA]</scope>
    <source>
        <strain evidence="2 3">D3b</strain>
    </source>
</reference>
<feature type="compositionally biased region" description="Basic and acidic residues" evidence="1">
    <location>
        <begin position="97"/>
        <end position="113"/>
    </location>
</feature>
<accession>A0ABT2N7K4</accession>